<keyword evidence="3" id="KW-1185">Reference proteome</keyword>
<evidence type="ECO:0000256" key="1">
    <source>
        <dbReference type="SAM" id="MobiDB-lite"/>
    </source>
</evidence>
<evidence type="ECO:0000313" key="3">
    <source>
        <dbReference type="Proteomes" id="UP000677803"/>
    </source>
</evidence>
<name>A0A8S4BQE8_9TELE</name>
<dbReference type="EMBL" id="CAJRST010039777">
    <property type="protein sequence ID" value="CAG6016233.1"/>
    <property type="molecule type" value="Genomic_DNA"/>
</dbReference>
<reference evidence="2" key="1">
    <citation type="submission" date="2021-05" db="EMBL/GenBank/DDBJ databases">
        <authorList>
            <person name="Tigano A."/>
        </authorList>
    </citation>
    <scope>NUCLEOTIDE SEQUENCE</scope>
</reference>
<dbReference type="Proteomes" id="UP000677803">
    <property type="component" value="Unassembled WGS sequence"/>
</dbReference>
<feature type="region of interest" description="Disordered" evidence="1">
    <location>
        <begin position="36"/>
        <end position="55"/>
    </location>
</feature>
<feature type="compositionally biased region" description="Basic and acidic residues" evidence="1">
    <location>
        <begin position="44"/>
        <end position="55"/>
    </location>
</feature>
<protein>
    <submittedName>
        <fullName evidence="2">(Atlantic silverside) hypothetical protein</fullName>
    </submittedName>
</protein>
<proteinExistence type="predicted"/>
<comment type="caution">
    <text evidence="2">The sequence shown here is derived from an EMBL/GenBank/DDBJ whole genome shotgun (WGS) entry which is preliminary data.</text>
</comment>
<gene>
    <name evidence="2" type="ORF">MMEN_LOCUS20277</name>
</gene>
<sequence length="288" mass="33611">MAKRLVEYYPMLQDKDEPIKHMSMYSYLQKRILNVKSPQKRQGPRPERSSSTKRLTREKIMMPTQVVDQQFFCHLGAVLKVTVQVMDELRRILDKDNSKFINEVKKRWADFCSMVQFYGVWRKVLKPPMSLGAVESNIALFRALPTLFPSQSAPPKKMGQATDTDSLATQARHYKTLQEMYKKPKPNQDAVCQILDLKFQARRTFIDNDILKEEDRPANILEAYPCFKELHHVMDELRRILDKDNSKLINEVKKEMGRLLLHGAVLWGLEESVETTHEPGCSCFNRHN</sequence>
<evidence type="ECO:0000313" key="2">
    <source>
        <dbReference type="EMBL" id="CAG6016233.1"/>
    </source>
</evidence>
<organism evidence="2 3">
    <name type="scientific">Menidia menidia</name>
    <name type="common">Atlantic silverside</name>
    <dbReference type="NCBI Taxonomy" id="238744"/>
    <lineage>
        <taxon>Eukaryota</taxon>
        <taxon>Metazoa</taxon>
        <taxon>Chordata</taxon>
        <taxon>Craniata</taxon>
        <taxon>Vertebrata</taxon>
        <taxon>Euteleostomi</taxon>
        <taxon>Actinopterygii</taxon>
        <taxon>Neopterygii</taxon>
        <taxon>Teleostei</taxon>
        <taxon>Neoteleostei</taxon>
        <taxon>Acanthomorphata</taxon>
        <taxon>Ovalentaria</taxon>
        <taxon>Atherinomorphae</taxon>
        <taxon>Atheriniformes</taxon>
        <taxon>Atherinopsidae</taxon>
        <taxon>Menidiinae</taxon>
        <taxon>Menidia</taxon>
    </lineage>
</organism>
<accession>A0A8S4BQE8</accession>
<dbReference type="AlphaFoldDB" id="A0A8S4BQE8"/>
<dbReference type="OrthoDB" id="8962263at2759"/>